<evidence type="ECO:0000256" key="1">
    <source>
        <dbReference type="ARBA" id="ARBA00022737"/>
    </source>
</evidence>
<dbReference type="SUPFAM" id="SSF48403">
    <property type="entry name" value="Ankyrin repeat"/>
    <property type="match status" value="1"/>
</dbReference>
<keyword evidence="5" id="KW-1185">Reference proteome</keyword>
<dbReference type="Proteomes" id="UP001166286">
    <property type="component" value="Unassembled WGS sequence"/>
</dbReference>
<dbReference type="Pfam" id="PF12796">
    <property type="entry name" value="Ank_2"/>
    <property type="match status" value="1"/>
</dbReference>
<dbReference type="EMBL" id="JAFEKC020000011">
    <property type="protein sequence ID" value="KAK0511956.1"/>
    <property type="molecule type" value="Genomic_DNA"/>
</dbReference>
<proteinExistence type="predicted"/>
<evidence type="ECO:0000313" key="4">
    <source>
        <dbReference type="EMBL" id="KAK0511956.1"/>
    </source>
</evidence>
<keyword evidence="1" id="KW-0677">Repeat</keyword>
<dbReference type="PROSITE" id="PS50297">
    <property type="entry name" value="ANK_REP_REGION"/>
    <property type="match status" value="2"/>
</dbReference>
<evidence type="ECO:0008006" key="6">
    <source>
        <dbReference type="Google" id="ProtNLM"/>
    </source>
</evidence>
<evidence type="ECO:0000256" key="2">
    <source>
        <dbReference type="ARBA" id="ARBA00023043"/>
    </source>
</evidence>
<name>A0AA39R1Z8_9LECA</name>
<dbReference type="Gene3D" id="1.25.40.20">
    <property type="entry name" value="Ankyrin repeat-containing domain"/>
    <property type="match status" value="1"/>
</dbReference>
<dbReference type="SMART" id="SM00248">
    <property type="entry name" value="ANK"/>
    <property type="match status" value="5"/>
</dbReference>
<gene>
    <name evidence="4" type="ORF">JMJ35_005084</name>
</gene>
<evidence type="ECO:0000256" key="3">
    <source>
        <dbReference type="PROSITE-ProRule" id="PRU00023"/>
    </source>
</evidence>
<dbReference type="PROSITE" id="PS50088">
    <property type="entry name" value="ANK_REPEAT"/>
    <property type="match status" value="2"/>
</dbReference>
<dbReference type="AlphaFoldDB" id="A0AA39R1Z8"/>
<keyword evidence="2 3" id="KW-0040">ANK repeat</keyword>
<feature type="repeat" description="ANK" evidence="3">
    <location>
        <begin position="204"/>
        <end position="236"/>
    </location>
</feature>
<organism evidence="4 5">
    <name type="scientific">Cladonia borealis</name>
    <dbReference type="NCBI Taxonomy" id="184061"/>
    <lineage>
        <taxon>Eukaryota</taxon>
        <taxon>Fungi</taxon>
        <taxon>Dikarya</taxon>
        <taxon>Ascomycota</taxon>
        <taxon>Pezizomycotina</taxon>
        <taxon>Lecanoromycetes</taxon>
        <taxon>OSLEUM clade</taxon>
        <taxon>Lecanoromycetidae</taxon>
        <taxon>Lecanorales</taxon>
        <taxon>Lecanorineae</taxon>
        <taxon>Cladoniaceae</taxon>
        <taxon>Cladonia</taxon>
    </lineage>
</organism>
<comment type="caution">
    <text evidence="4">The sequence shown here is derived from an EMBL/GenBank/DDBJ whole genome shotgun (WGS) entry which is preliminary data.</text>
</comment>
<dbReference type="PANTHER" id="PTHR24171:SF9">
    <property type="entry name" value="ANKYRIN REPEAT DOMAIN-CONTAINING PROTEIN 39"/>
    <property type="match status" value="1"/>
</dbReference>
<dbReference type="InterPro" id="IPR002110">
    <property type="entry name" value="Ankyrin_rpt"/>
</dbReference>
<sequence length="276" mass="30029">MPFASPPSALLTPIENNELATLTSAVQISGSPSLPTLNELLAHAIRHNAIKTIPYLVSLGASPLSDPPFNLLYSPASFPSFQYLVETGMLDINIDDEVIGTFLISAVMRNNKPHVEFCLKHGADANLGTYAFRWSALASAAEYDVNLDIVDLLIAGGADLNSSNALHTAAEKGRHNMVRFLIGKGTNVNAVGFEYCLSDSYSNEAGTALHFAVDANNTEVAKLLIENGADVTIRDVKGRTALERANEKGMDDVRLYLDELSRHEIYRVRRNEKAKL</sequence>
<accession>A0AA39R1Z8</accession>
<dbReference type="PANTHER" id="PTHR24171">
    <property type="entry name" value="ANKYRIN REPEAT DOMAIN-CONTAINING PROTEIN 39-RELATED"/>
    <property type="match status" value="1"/>
</dbReference>
<protein>
    <recommendedName>
        <fullName evidence="6">Ankyrin</fullName>
    </recommendedName>
</protein>
<dbReference type="InterPro" id="IPR036770">
    <property type="entry name" value="Ankyrin_rpt-contain_sf"/>
</dbReference>
<evidence type="ECO:0000313" key="5">
    <source>
        <dbReference type="Proteomes" id="UP001166286"/>
    </source>
</evidence>
<feature type="repeat" description="ANK" evidence="3">
    <location>
        <begin position="161"/>
        <end position="193"/>
    </location>
</feature>
<dbReference type="Pfam" id="PF13857">
    <property type="entry name" value="Ank_5"/>
    <property type="match status" value="1"/>
</dbReference>
<reference evidence="4" key="1">
    <citation type="submission" date="2023-03" db="EMBL/GenBank/DDBJ databases">
        <title>Complete genome of Cladonia borealis.</title>
        <authorList>
            <person name="Park H."/>
        </authorList>
    </citation>
    <scope>NUCLEOTIDE SEQUENCE</scope>
    <source>
        <strain evidence="4">ANT050790</strain>
    </source>
</reference>